<feature type="compositionally biased region" description="Low complexity" evidence="1">
    <location>
        <begin position="103"/>
        <end position="116"/>
    </location>
</feature>
<evidence type="ECO:0000256" key="1">
    <source>
        <dbReference type="SAM" id="MobiDB-lite"/>
    </source>
</evidence>
<organism evidence="2 3">
    <name type="scientific">Streptomyces solicavernae</name>
    <dbReference type="NCBI Taxonomy" id="3043614"/>
    <lineage>
        <taxon>Bacteria</taxon>
        <taxon>Bacillati</taxon>
        <taxon>Actinomycetota</taxon>
        <taxon>Actinomycetes</taxon>
        <taxon>Kitasatosporales</taxon>
        <taxon>Streptomycetaceae</taxon>
        <taxon>Streptomyces</taxon>
    </lineage>
</organism>
<gene>
    <name evidence="2" type="ORF">QIS99_17180</name>
</gene>
<reference evidence="2 3" key="1">
    <citation type="submission" date="2023-05" db="EMBL/GenBank/DDBJ databases">
        <title>Draft genome sequence of Streptomyces sp. B-S-A8 isolated from a cave soil in Thailand.</title>
        <authorList>
            <person name="Chamroensaksri N."/>
            <person name="Muangham S."/>
        </authorList>
    </citation>
    <scope>NUCLEOTIDE SEQUENCE [LARGE SCALE GENOMIC DNA]</scope>
    <source>
        <strain evidence="2 3">B-S-A8</strain>
    </source>
</reference>
<feature type="region of interest" description="Disordered" evidence="1">
    <location>
        <begin position="96"/>
        <end position="124"/>
    </location>
</feature>
<dbReference type="Pfam" id="PF19564">
    <property type="entry name" value="DUF6086"/>
    <property type="match status" value="1"/>
</dbReference>
<name>A0ABT6RU03_9ACTN</name>
<protein>
    <submittedName>
        <fullName evidence="2">DUF6086 family protein</fullName>
    </submittedName>
</protein>
<accession>A0ABT6RU03</accession>
<dbReference type="RefSeq" id="WP_282514301.1">
    <property type="nucleotide sequence ID" value="NZ_JASCIR010000013.1"/>
</dbReference>
<dbReference type="EMBL" id="JASCIR010000013">
    <property type="protein sequence ID" value="MDI3387919.1"/>
    <property type="molecule type" value="Genomic_DNA"/>
</dbReference>
<dbReference type="Proteomes" id="UP001224661">
    <property type="component" value="Unassembled WGS sequence"/>
</dbReference>
<evidence type="ECO:0000313" key="2">
    <source>
        <dbReference type="EMBL" id="MDI3387919.1"/>
    </source>
</evidence>
<keyword evidence="3" id="KW-1185">Reference proteome</keyword>
<comment type="caution">
    <text evidence="2">The sequence shown here is derived from an EMBL/GenBank/DDBJ whole genome shotgun (WGS) entry which is preliminary data.</text>
</comment>
<proteinExistence type="predicted"/>
<evidence type="ECO:0000313" key="3">
    <source>
        <dbReference type="Proteomes" id="UP001224661"/>
    </source>
</evidence>
<dbReference type="InterPro" id="IPR045732">
    <property type="entry name" value="DUF6086"/>
</dbReference>
<sequence length="124" mass="13113">MSQFFHCDGVTLWNPSNGTARLFLHQVSFYENELALPSGIGPMVDDDAAVDPPVLHAFATALVRWRLTARHPVLSALSDGFVATALVLAERAGRPVPLPDPAAPDGGALGLPAKAGELSRAMTR</sequence>